<organism evidence="1 2">
    <name type="scientific">Rahnella sp. (strain Y9602)</name>
    <dbReference type="NCBI Taxonomy" id="2703885"/>
    <lineage>
        <taxon>Bacteria</taxon>
        <taxon>Pseudomonadati</taxon>
        <taxon>Pseudomonadota</taxon>
        <taxon>Gammaproteobacteria</taxon>
        <taxon>Enterobacterales</taxon>
        <taxon>Yersiniaceae</taxon>
        <taxon>Rahnella</taxon>
    </lineage>
</organism>
<name>A0ABW6C6Q4_RAHSY</name>
<proteinExistence type="predicted"/>
<evidence type="ECO:0000313" key="1">
    <source>
        <dbReference type="EMBL" id="MFD3223663.1"/>
    </source>
</evidence>
<keyword evidence="2" id="KW-1185">Reference proteome</keyword>
<dbReference type="GeneID" id="95420950"/>
<sequence>MAAIVTIEGIVIAHRLFMLRVKSNDRDSLYRLEEARNDHSNN</sequence>
<comment type="caution">
    <text evidence="1">The sequence shown here is derived from an EMBL/GenBank/DDBJ whole genome shotgun (WGS) entry which is preliminary data.</text>
</comment>
<dbReference type="RefSeq" id="WP_255347866.1">
    <property type="nucleotide sequence ID" value="NZ_CP093328.1"/>
</dbReference>
<reference evidence="1 2" key="1">
    <citation type="submission" date="2024-09" db="EMBL/GenBank/DDBJ databases">
        <title>Genomes of Rahnella.</title>
        <authorList>
            <person name="Mnguni F.C."/>
            <person name="Shin G.Y."/>
            <person name="Coutinho T."/>
        </authorList>
    </citation>
    <scope>NUCLEOTIDE SEQUENCE [LARGE SCALE GENOMIC DNA]</scope>
    <source>
        <strain evidence="1 2">20WA0057</strain>
    </source>
</reference>
<dbReference type="Proteomes" id="UP001598201">
    <property type="component" value="Unassembled WGS sequence"/>
</dbReference>
<accession>A0ABW6C6Q4</accession>
<protein>
    <submittedName>
        <fullName evidence="1">Uncharacterized protein</fullName>
    </submittedName>
</protein>
<dbReference type="EMBL" id="JBHUCJ010000015">
    <property type="protein sequence ID" value="MFD3223663.1"/>
    <property type="molecule type" value="Genomic_DNA"/>
</dbReference>
<evidence type="ECO:0000313" key="2">
    <source>
        <dbReference type="Proteomes" id="UP001598201"/>
    </source>
</evidence>
<gene>
    <name evidence="1" type="ORF">ACFPK4_08975</name>
</gene>